<dbReference type="AlphaFoldDB" id="A0AAU2HAK2"/>
<dbReference type="SUPFAM" id="SSF52540">
    <property type="entry name" value="P-loop containing nucleoside triphosphate hydrolases"/>
    <property type="match status" value="2"/>
</dbReference>
<reference evidence="1" key="1">
    <citation type="submission" date="2022-10" db="EMBL/GenBank/DDBJ databases">
        <title>The complete genomes of actinobacterial strains from the NBC collection.</title>
        <authorList>
            <person name="Joergensen T.S."/>
            <person name="Alvarez Arevalo M."/>
            <person name="Sterndorff E.B."/>
            <person name="Faurdal D."/>
            <person name="Vuksanovic O."/>
            <person name="Mourched A.-S."/>
            <person name="Charusanti P."/>
            <person name="Shaw S."/>
            <person name="Blin K."/>
            <person name="Weber T."/>
        </authorList>
    </citation>
    <scope>NUCLEOTIDE SEQUENCE</scope>
    <source>
        <strain evidence="1">NBC_00060</strain>
    </source>
</reference>
<name>A0AAU2HAK2_9ACTN</name>
<proteinExistence type="predicted"/>
<dbReference type="InterPro" id="IPR027417">
    <property type="entry name" value="P-loop_NTPase"/>
</dbReference>
<dbReference type="SUPFAM" id="SSF81301">
    <property type="entry name" value="Nucleotidyltransferase"/>
    <property type="match status" value="1"/>
</dbReference>
<evidence type="ECO:0000313" key="1">
    <source>
        <dbReference type="EMBL" id="WTU44441.1"/>
    </source>
</evidence>
<organism evidence="1">
    <name type="scientific">Streptomyces sp. NBC_00060</name>
    <dbReference type="NCBI Taxonomy" id="2975636"/>
    <lineage>
        <taxon>Bacteria</taxon>
        <taxon>Bacillati</taxon>
        <taxon>Actinomycetota</taxon>
        <taxon>Actinomycetes</taxon>
        <taxon>Kitasatosporales</taxon>
        <taxon>Streptomycetaceae</taxon>
        <taxon>Streptomyces</taxon>
    </lineage>
</organism>
<gene>
    <name evidence="1" type="ORF">OHV25_35100</name>
</gene>
<sequence>MNVIALDGADNSGKTTQLRLLRRATGDAVRIGESVHHYQPRWPRLSGAELAHWWFTESRSEDLVTLLLDGYRRRLDALGDQPGRVILDRGLATVEASCVASVMLKDDLSARDAEAMVAELRAEVLGAPAPEPYSVLLNLGPAAEGAALSIGRERGADERYARYQHLLHAALETRRSRHATVIDANRSDIVAVQNQLRSQLSQVGLPVRPLLGDVRRVIGLGGLSESGKSSAGEYLRRRFDTTRLKQGYLIELAAARHGLADPYGEEPRLLAELVVDELDRYAHAHYYLLDYTIESLHRPDITRELKRLLGERLSVVYLDAAPQVRARRSLVDPATLAHNDEVKRARGADRIAATCDLLIDNSGPCPDLERALDRLMNGATARPAAASLRVTDPLELAAPTALRHAAATALRGIRAALGERLLLFAVAGSVGFGTADPELSDLDVLLVVETGCTTDLAAELVRLRRELDVKLGVTVLTRHELLMQRCDSRTFSALYSLGQGRIGCQYVSADLELPDFTGSERHQRTIQYLARTLHEIRRPLLGVETSRYRLYKSVLNAAKMLLRLAGVEETDPAAISAQFERTFPARGRARIPDRAEYRELGQDEIAAVASSVLHWFEEYLATARTSTAADVATLTAV</sequence>
<accession>A0AAU2HAK2</accession>
<protein>
    <recommendedName>
        <fullName evidence="2">Polymerase nucleotidyl transferase domain-containing protein</fullName>
    </recommendedName>
</protein>
<evidence type="ECO:0008006" key="2">
    <source>
        <dbReference type="Google" id="ProtNLM"/>
    </source>
</evidence>
<dbReference type="EMBL" id="CP108253">
    <property type="protein sequence ID" value="WTU44441.1"/>
    <property type="molecule type" value="Genomic_DNA"/>
</dbReference>
<dbReference type="Gene3D" id="3.40.50.300">
    <property type="entry name" value="P-loop containing nucleotide triphosphate hydrolases"/>
    <property type="match status" value="2"/>
</dbReference>
<dbReference type="InterPro" id="IPR043519">
    <property type="entry name" value="NT_sf"/>
</dbReference>